<dbReference type="Pfam" id="PF04972">
    <property type="entry name" value="BON"/>
    <property type="match status" value="1"/>
</dbReference>
<evidence type="ECO:0000256" key="1">
    <source>
        <dbReference type="SAM" id="MobiDB-lite"/>
    </source>
</evidence>
<feature type="region of interest" description="Disordered" evidence="1">
    <location>
        <begin position="20"/>
        <end position="54"/>
    </location>
</feature>
<feature type="domain" description="BON" evidence="2">
    <location>
        <begin position="53"/>
        <end position="124"/>
    </location>
</feature>
<dbReference type="EMBL" id="CABQ01000177">
    <property type="protein sequence ID" value="CBI08046.1"/>
    <property type="molecule type" value="Genomic_DNA"/>
</dbReference>
<gene>
    <name evidence="3" type="ORF">CARN6_1472</name>
</gene>
<reference evidence="3" key="1">
    <citation type="submission" date="2009-10" db="EMBL/GenBank/DDBJ databases">
        <title>Diversity of trophic interactions inside an arsenic-rich microbial ecosystem.</title>
        <authorList>
            <person name="Bertin P.N."/>
            <person name="Heinrich-Salmeron A."/>
            <person name="Pelletier E."/>
            <person name="Goulhen-Chollet F."/>
            <person name="Arsene-Ploetze F."/>
            <person name="Gallien S."/>
            <person name="Calteau A."/>
            <person name="Vallenet D."/>
            <person name="Casiot C."/>
            <person name="Chane-Woon-Ming B."/>
            <person name="Giloteaux L."/>
            <person name="Barakat M."/>
            <person name="Bonnefoy V."/>
            <person name="Bruneel O."/>
            <person name="Chandler M."/>
            <person name="Cleiss J."/>
            <person name="Duran R."/>
            <person name="Elbaz-Poulichet F."/>
            <person name="Fonknechten N."/>
            <person name="Lauga B."/>
            <person name="Mornico D."/>
            <person name="Ortet P."/>
            <person name="Schaeffer C."/>
            <person name="Siguier P."/>
            <person name="Alexander Thil Smith A."/>
            <person name="Van Dorsselaer A."/>
            <person name="Weissenbach J."/>
            <person name="Medigue C."/>
            <person name="Le Paslier D."/>
        </authorList>
    </citation>
    <scope>NUCLEOTIDE SEQUENCE</scope>
</reference>
<dbReference type="InterPro" id="IPR007055">
    <property type="entry name" value="BON_dom"/>
</dbReference>
<feature type="compositionally biased region" description="Polar residues" evidence="1">
    <location>
        <begin position="20"/>
        <end position="48"/>
    </location>
</feature>
<evidence type="ECO:0000259" key="2">
    <source>
        <dbReference type="PROSITE" id="PS50914"/>
    </source>
</evidence>
<comment type="caution">
    <text evidence="3">The sequence shown here is derived from an EMBL/GenBank/DDBJ whole genome shotgun (WGS) entry which is preliminary data.</text>
</comment>
<accession>E6QLC6</accession>
<proteinExistence type="predicted"/>
<dbReference type="PROSITE" id="PS50914">
    <property type="entry name" value="BON"/>
    <property type="match status" value="1"/>
</dbReference>
<evidence type="ECO:0000313" key="3">
    <source>
        <dbReference type="EMBL" id="CBI08046.1"/>
    </source>
</evidence>
<protein>
    <submittedName>
        <fullName evidence="3">Transport-associated</fullName>
    </submittedName>
</protein>
<dbReference type="AlphaFoldDB" id="E6QLC6"/>
<organism evidence="3">
    <name type="scientific">mine drainage metagenome</name>
    <dbReference type="NCBI Taxonomy" id="410659"/>
    <lineage>
        <taxon>unclassified sequences</taxon>
        <taxon>metagenomes</taxon>
        <taxon>ecological metagenomes</taxon>
    </lineage>
</organism>
<sequence length="127" mass="13252">MVAAYLLTAGCLVIPAAVHGQTQDSPPTTKAPDNSAQNQAPGATADQQSNRKSDIAITREIRKSVIADSSLSTYAHNVKIITRHGQVTLKGPVKSEDERQAVASKAEAVVGSAAKINDEMTVAKASN</sequence>
<name>E6QLC6_9ZZZZ</name>
<dbReference type="Gene3D" id="3.40.1520.20">
    <property type="match status" value="1"/>
</dbReference>